<feature type="transmembrane region" description="Helical" evidence="2">
    <location>
        <begin position="243"/>
        <end position="262"/>
    </location>
</feature>
<name>A0A4S4L255_9AGAM</name>
<dbReference type="Pfam" id="PF23317">
    <property type="entry name" value="YVC1_C"/>
    <property type="match status" value="1"/>
</dbReference>
<feature type="domain" description="YVC1 N-terminal linker helical" evidence="3">
    <location>
        <begin position="47"/>
        <end position="217"/>
    </location>
</feature>
<dbReference type="Pfam" id="PF23190">
    <property type="entry name" value="LHD_TRPY1"/>
    <property type="match status" value="1"/>
</dbReference>
<evidence type="ECO:0000313" key="6">
    <source>
        <dbReference type="Proteomes" id="UP000308199"/>
    </source>
</evidence>
<feature type="region of interest" description="Disordered" evidence="1">
    <location>
        <begin position="711"/>
        <end position="730"/>
    </location>
</feature>
<feature type="transmembrane region" description="Helical" evidence="2">
    <location>
        <begin position="297"/>
        <end position="319"/>
    </location>
</feature>
<reference evidence="5 6" key="1">
    <citation type="submission" date="2019-02" db="EMBL/GenBank/DDBJ databases">
        <title>Genome sequencing of the rare red list fungi Phellinidium pouzarii.</title>
        <authorList>
            <person name="Buettner E."/>
            <person name="Kellner H."/>
        </authorList>
    </citation>
    <scope>NUCLEOTIDE SEQUENCE [LARGE SCALE GENOMIC DNA]</scope>
    <source>
        <strain evidence="5 6">DSM 108285</strain>
    </source>
</reference>
<feature type="region of interest" description="Disordered" evidence="1">
    <location>
        <begin position="611"/>
        <end position="683"/>
    </location>
</feature>
<feature type="transmembrane region" description="Helical" evidence="2">
    <location>
        <begin position="493"/>
        <end position="510"/>
    </location>
</feature>
<organism evidence="5 6">
    <name type="scientific">Phellinidium pouzarii</name>
    <dbReference type="NCBI Taxonomy" id="167371"/>
    <lineage>
        <taxon>Eukaryota</taxon>
        <taxon>Fungi</taxon>
        <taxon>Dikarya</taxon>
        <taxon>Basidiomycota</taxon>
        <taxon>Agaricomycotina</taxon>
        <taxon>Agaricomycetes</taxon>
        <taxon>Hymenochaetales</taxon>
        <taxon>Hymenochaetaceae</taxon>
        <taxon>Phellinidium</taxon>
    </lineage>
</organism>
<evidence type="ECO:0000259" key="4">
    <source>
        <dbReference type="Pfam" id="PF23317"/>
    </source>
</evidence>
<feature type="compositionally biased region" description="Polar residues" evidence="1">
    <location>
        <begin position="613"/>
        <end position="623"/>
    </location>
</feature>
<dbReference type="InterPro" id="IPR056337">
    <property type="entry name" value="LHD_YVC1"/>
</dbReference>
<sequence length="845" mass="95253">MEESQSELHPLLQNDDIDSTPVYPIIHMVRQDMVITLSSQVIRNEKDTPLTYDALTSPDLTYTLLKPLEDKYSNIQRKGNYSVVFCFLLNRINFLRDRNLVTSSLSRSRAALCEIMASRLLRLYGDNTLELAFVTTTSWRVYAGADEQQLKQTFEELDLDDAEDHVGNAIEIAIIGRAKRFIKSSACQRVIDSIWSGKCVYQAQSSHSIISDTYKQTPIHFYDPHKAPLLDHYRLKVPAVRSVLEYINFLVLFVLFVMTLELSELDRLNWAEIAFMIYALGFSLEKVAAMQEHGLKVFFTGTWNGFDLALITIFVSYASTRLYGIRYDVPWARASGIDCLAIAACLIFPRLAFVTLKNNLMVLSLRAMILQFLALMLIAVFCFAGFLYALWTLSKTESNYSVGDIFWWMADLWFGLDATGFMLSSTFHPFFGPILMVSYACLSNTLLLTVLVSILSHTFSSISEDAAAEAMFRRAVLTIEGVKADYLFSYQPPINLIALVLMLPASWILSPRWFHKDLKVNVFMIRLTSFPILLSIAYYERQAKHIHASTFSETVSATAERVIETLPRSVKRLTFFEGLFAGKASDIDVIFDIDEELTNINDASALDTRDVESTISAKLSSPSMRRRISHGTSRRVSTQSGRAMSDMPSSSSVHSQNPKDGQDEGSSPSQATQQMRSRLASVLQRGAEAASNFTSPLAQIYQPLVVDDDLVDEQAPGPASPTQPNFLSYGPVTRRRLSSMHRFPPMAPTDMQRRLNSSRGQLSQTFGDTMLEESPRSSHNMVHEETEREEQSPPVPETASQAVDQEGASGAIPQVASRLIRIEERQKRLEELIMQLSQDIRLRKE</sequence>
<feature type="compositionally biased region" description="Basic residues" evidence="1">
    <location>
        <begin position="624"/>
        <end position="633"/>
    </location>
</feature>
<feature type="compositionally biased region" description="Polar residues" evidence="1">
    <location>
        <begin position="656"/>
        <end position="676"/>
    </location>
</feature>
<dbReference type="InterPro" id="IPR052971">
    <property type="entry name" value="TRP_calcium_channel"/>
</dbReference>
<keyword evidence="2" id="KW-1133">Transmembrane helix</keyword>
<feature type="transmembrane region" description="Helical" evidence="2">
    <location>
        <begin position="268"/>
        <end position="285"/>
    </location>
</feature>
<gene>
    <name evidence="5" type="ORF">EW145_g4818</name>
</gene>
<feature type="transmembrane region" description="Helical" evidence="2">
    <location>
        <begin position="430"/>
        <end position="455"/>
    </location>
</feature>
<dbReference type="EMBL" id="SGPK01000263">
    <property type="protein sequence ID" value="THH05416.1"/>
    <property type="molecule type" value="Genomic_DNA"/>
</dbReference>
<dbReference type="OrthoDB" id="2373987at2759"/>
<keyword evidence="2" id="KW-0812">Transmembrane</keyword>
<evidence type="ECO:0000256" key="1">
    <source>
        <dbReference type="SAM" id="MobiDB-lite"/>
    </source>
</evidence>
<keyword evidence="2" id="KW-0472">Membrane</keyword>
<dbReference type="PANTHER" id="PTHR35859:SF1">
    <property type="entry name" value="NONSELECTIVE CATION CHANNEL PROTEIN"/>
    <property type="match status" value="1"/>
</dbReference>
<feature type="transmembrane region" description="Helical" evidence="2">
    <location>
        <begin position="368"/>
        <end position="393"/>
    </location>
</feature>
<feature type="transmembrane region" description="Helical" evidence="2">
    <location>
        <begin position="331"/>
        <end position="356"/>
    </location>
</feature>
<protein>
    <submittedName>
        <fullName evidence="5">Uncharacterized protein</fullName>
    </submittedName>
</protein>
<evidence type="ECO:0000313" key="5">
    <source>
        <dbReference type="EMBL" id="THH05416.1"/>
    </source>
</evidence>
<feature type="compositionally biased region" description="Basic and acidic residues" evidence="1">
    <location>
        <begin position="773"/>
        <end position="791"/>
    </location>
</feature>
<evidence type="ECO:0000256" key="2">
    <source>
        <dbReference type="SAM" id="Phobius"/>
    </source>
</evidence>
<evidence type="ECO:0000259" key="3">
    <source>
        <dbReference type="Pfam" id="PF23190"/>
    </source>
</evidence>
<feature type="domain" description="Calcium channel YVC1-like C-terminal transmembrane" evidence="4">
    <location>
        <begin position="249"/>
        <end position="542"/>
    </location>
</feature>
<dbReference type="AlphaFoldDB" id="A0A4S4L255"/>
<feature type="compositionally biased region" description="Low complexity" evidence="1">
    <location>
        <begin position="640"/>
        <end position="655"/>
    </location>
</feature>
<dbReference type="Proteomes" id="UP000308199">
    <property type="component" value="Unassembled WGS sequence"/>
</dbReference>
<feature type="region of interest" description="Disordered" evidence="1">
    <location>
        <begin position="767"/>
        <end position="814"/>
    </location>
</feature>
<comment type="caution">
    <text evidence="5">The sequence shown here is derived from an EMBL/GenBank/DDBJ whole genome shotgun (WGS) entry which is preliminary data.</text>
</comment>
<feature type="transmembrane region" description="Helical" evidence="2">
    <location>
        <begin position="405"/>
        <end position="423"/>
    </location>
</feature>
<accession>A0A4S4L255</accession>
<dbReference type="PANTHER" id="PTHR35859">
    <property type="entry name" value="NONSELECTIVE CATION CHANNEL PROTEIN"/>
    <property type="match status" value="1"/>
</dbReference>
<feature type="transmembrane region" description="Helical" evidence="2">
    <location>
        <begin position="522"/>
        <end position="539"/>
    </location>
</feature>
<proteinExistence type="predicted"/>
<dbReference type="InterPro" id="IPR056336">
    <property type="entry name" value="YVC1_C"/>
</dbReference>
<keyword evidence="6" id="KW-1185">Reference proteome</keyword>